<proteinExistence type="predicted"/>
<dbReference type="AlphaFoldDB" id="A0A165Z570"/>
<dbReference type="STRING" id="55758.MBFIL_18350"/>
<keyword evidence="2 5" id="KW-0808">Transferase</keyword>
<dbReference type="RefSeq" id="WP_066973876.1">
    <property type="nucleotide sequence ID" value="NZ_LWMT01000283.1"/>
</dbReference>
<evidence type="ECO:0000256" key="2">
    <source>
        <dbReference type="ARBA" id="ARBA00022679"/>
    </source>
</evidence>
<protein>
    <submittedName>
        <fullName evidence="5">Putative glycosyltransferase EpsH</fullName>
        <ecNumber evidence="5">2.4.-.-</ecNumber>
    </submittedName>
</protein>
<dbReference type="Gene3D" id="3.90.550.10">
    <property type="entry name" value="Spore Coat Polysaccharide Biosynthesis Protein SpsA, Chain A"/>
    <property type="match status" value="1"/>
</dbReference>
<accession>A0A165Z570</accession>
<evidence type="ECO:0000259" key="4">
    <source>
        <dbReference type="Pfam" id="PF00535"/>
    </source>
</evidence>
<evidence type="ECO:0000313" key="6">
    <source>
        <dbReference type="Proteomes" id="UP000077066"/>
    </source>
</evidence>
<keyword evidence="6" id="KW-1185">Reference proteome</keyword>
<sequence>MVLYVVKKEKLNPKEIYKMLKVYGEIRKNNLFDEEFYLKKYPQIKNSKLSPLDHFIYHGYKEGKKPNQYFDSKFYLKRYPDVKKSEMNPLIHYTLHGKKEKRQTLPNSTFETILKKKKKMQELETRYKRKVKDLENIININFDEEYYLQRYSDVKKDPVEHYITQGKKEGRYPNKKIESIRFDKKYYLNKYLDVKKAKMDPIEHYLRYGEKEGRYPNQKLENVQFNRRYYLNKHPDVKKAKVDPYAHYLKYGEKEGRYPNKKIESIKFDKKYYLNKYLDVKKAKIDPIEHYLTYGEKENRYPNKKLENIQFNRRYYLNKHPDVKKAKVDPYAHYLKYGEKEGRYPNKKIESIGFNKEYYLSKYKDVKKSKIDPIEHYFIYGESEGRYPNKNAEFNSLEGLLNREKQTNQIINNLKEKINNYSENPSNQSIIELKEKMDNSEKQLKENIEKLQNEIKEYAISLNSIQTKKSEIDSKLENFNEYGIKKEKRSPQLIVSLTSSLKTIYNNHYTLYSLLTQKTKPDELILWLSKEEFPNLEEDIPIKIKNLKKNGLTIKWCEDIGSYKKLIPSLKEYPNDIIVTADDDVLYQKDWLEKLYNEYDGENIIAHSTKRISSNVDGDITPYSEWKPTETNEESILNYFDEECGVLYPPNSLYVYILNSLSMKSSPNNNIFAWTMAVKNDTKIKPVLEGYSKPEYTDILKEVNNSSILLSNKSAKQNLTQYLKEHYPATIEGLKNQTPPKVSVIMPIYNSEKYLEECLDSVINQTLKDIEIICVNDGSTDKSLKILEKYSNKDKRIIIINQKNQGAGESRNKGLLIAKGEYLSFLDSDDFFEADMLKSAYEKAKSADSEIVLFKLCTYDDKTKESIDNNWWIFNSNNIVKKEPFSKYDVEEHFFQLTNPAAHNKLFKHDFIINNRIKFLNLKSSNDVTFTLIAMFKAKKISTINKSFVNYRINTNNSITSERGKYPGSIIKAHEFFIKQCKLNEFFVNNPKLKESYYTSVLGNFRYEYSHCNDETKRLFLKKIESILPIKWRNQLNEL</sequence>
<gene>
    <name evidence="5" type="primary">epsH_5</name>
    <name evidence="5" type="ORF">MBFIL_18350</name>
</gene>
<keyword evidence="1 5" id="KW-0328">Glycosyltransferase</keyword>
<dbReference type="EMBL" id="LWMT01000283">
    <property type="protein sequence ID" value="KZX10261.1"/>
    <property type="molecule type" value="Genomic_DNA"/>
</dbReference>
<dbReference type="PANTHER" id="PTHR22916">
    <property type="entry name" value="GLYCOSYLTRANSFERASE"/>
    <property type="match status" value="1"/>
</dbReference>
<dbReference type="OrthoDB" id="77457at2157"/>
<evidence type="ECO:0000256" key="1">
    <source>
        <dbReference type="ARBA" id="ARBA00022676"/>
    </source>
</evidence>
<dbReference type="PANTHER" id="PTHR22916:SF51">
    <property type="entry name" value="GLYCOSYLTRANSFERASE EPSH-RELATED"/>
    <property type="match status" value="1"/>
</dbReference>
<keyword evidence="3" id="KW-0175">Coiled coil</keyword>
<feature type="coiled-coil region" evidence="3">
    <location>
        <begin position="397"/>
        <end position="468"/>
    </location>
</feature>
<feature type="coiled-coil region" evidence="3">
    <location>
        <begin position="113"/>
        <end position="140"/>
    </location>
</feature>
<evidence type="ECO:0000256" key="3">
    <source>
        <dbReference type="SAM" id="Coils"/>
    </source>
</evidence>
<dbReference type="InterPro" id="IPR029044">
    <property type="entry name" value="Nucleotide-diphossugar_trans"/>
</dbReference>
<dbReference type="CDD" id="cd00761">
    <property type="entry name" value="Glyco_tranf_GTA_type"/>
    <property type="match status" value="1"/>
</dbReference>
<evidence type="ECO:0000313" key="5">
    <source>
        <dbReference type="EMBL" id="KZX10261.1"/>
    </source>
</evidence>
<dbReference type="Proteomes" id="UP000077066">
    <property type="component" value="Unassembled WGS sequence"/>
</dbReference>
<reference evidence="5 6" key="1">
    <citation type="submission" date="2016-04" db="EMBL/GenBank/DDBJ databases">
        <title>Genome sequence of Methanobrevibacter filiformis DSM 11501.</title>
        <authorList>
            <person name="Poehlein A."/>
            <person name="Seedorf H."/>
            <person name="Daniel R."/>
        </authorList>
    </citation>
    <scope>NUCLEOTIDE SEQUENCE [LARGE SCALE GENOMIC DNA]</scope>
    <source>
        <strain evidence="5 6">DSM 11501</strain>
    </source>
</reference>
<comment type="caution">
    <text evidence="5">The sequence shown here is derived from an EMBL/GenBank/DDBJ whole genome shotgun (WGS) entry which is preliminary data.</text>
</comment>
<organism evidence="5 6">
    <name type="scientific">Methanobrevibacter filiformis</name>
    <dbReference type="NCBI Taxonomy" id="55758"/>
    <lineage>
        <taxon>Archaea</taxon>
        <taxon>Methanobacteriati</taxon>
        <taxon>Methanobacteriota</taxon>
        <taxon>Methanomada group</taxon>
        <taxon>Methanobacteria</taxon>
        <taxon>Methanobacteriales</taxon>
        <taxon>Methanobacteriaceae</taxon>
        <taxon>Methanobrevibacter</taxon>
    </lineage>
</organism>
<dbReference type="PATRIC" id="fig|55758.3.peg.2056"/>
<dbReference type="GO" id="GO:0016757">
    <property type="term" value="F:glycosyltransferase activity"/>
    <property type="evidence" value="ECO:0007669"/>
    <property type="project" value="UniProtKB-KW"/>
</dbReference>
<dbReference type="SUPFAM" id="SSF53448">
    <property type="entry name" value="Nucleotide-diphospho-sugar transferases"/>
    <property type="match status" value="2"/>
</dbReference>
<name>A0A165Z570_9EURY</name>
<dbReference type="InterPro" id="IPR001173">
    <property type="entry name" value="Glyco_trans_2-like"/>
</dbReference>
<feature type="domain" description="Glycosyltransferase 2-like" evidence="4">
    <location>
        <begin position="743"/>
        <end position="880"/>
    </location>
</feature>
<dbReference type="Pfam" id="PF00535">
    <property type="entry name" value="Glycos_transf_2"/>
    <property type="match status" value="1"/>
</dbReference>
<dbReference type="EC" id="2.4.-.-" evidence="5"/>